<sequence>MPFYKFLDRGASFDPQAVCLQQGTAQWTYAQVQQASYLLADKLRSLGLGPGHHASVLSKNDANAFMCLFGINRAGLAWVPANPRLNQQDNQYLLDQFDCQVLLFHSAFESMVRQLVKTTPKLKHLVCIDRALEGIVSLQEWTANASPSTESYASQPDTLVMLAPTGGTTGKSKGVMLTERNLLAYQAGFMVSLAYDQAERPVNLAAAPLTHAAGLCTFPVIARGGKVVVLESPEPASMLAALASSGATETFLPPTAIYRLLSHPDLAKYDYSQLKYFVYAAAPMSVEKLKQAIAAFGPCMTQVFGQTEAPMICTFLSPKEHMQGSALAPDQTLSSCGRPTPLVDISIQDELGQQLPHGQQGEICVKGDLVMAGYYKQPELTAQTIIDGWLHTGDVGYIDADGRVHICDRKKDMIISGGYNIYPQEIEQLIWAHPAVEDCAVIGVADEDWGEAVKAVVELKANARVTAEELMALCKHELGSLKTPKSVDFVDSLPRSVNGKVLKKDVRALYA</sequence>
<accession>A0A4V3YWF0</accession>
<evidence type="ECO:0000256" key="1">
    <source>
        <dbReference type="ARBA" id="ARBA00006432"/>
    </source>
</evidence>
<dbReference type="FunFam" id="3.30.300.30:FF:000008">
    <property type="entry name" value="2,3-dihydroxybenzoate-AMP ligase"/>
    <property type="match status" value="1"/>
</dbReference>
<dbReference type="PANTHER" id="PTHR43767:SF7">
    <property type="entry name" value="MEDIUM_LONG-CHAIN-FATTY-ACID--COA LIGASE FADD8"/>
    <property type="match status" value="1"/>
</dbReference>
<feature type="domain" description="AMP-binding enzyme C-terminal" evidence="4">
    <location>
        <begin position="425"/>
        <end position="500"/>
    </location>
</feature>
<proteinExistence type="inferred from homology"/>
<dbReference type="Pfam" id="PF13193">
    <property type="entry name" value="AMP-binding_C"/>
    <property type="match status" value="1"/>
</dbReference>
<dbReference type="Gene3D" id="3.30.300.30">
    <property type="match status" value="1"/>
</dbReference>
<dbReference type="Gene3D" id="3.40.50.12780">
    <property type="entry name" value="N-terminal domain of ligase-like"/>
    <property type="match status" value="1"/>
</dbReference>
<evidence type="ECO:0000259" key="3">
    <source>
        <dbReference type="Pfam" id="PF00501"/>
    </source>
</evidence>
<dbReference type="OrthoDB" id="9766486at2"/>
<dbReference type="PROSITE" id="PS00455">
    <property type="entry name" value="AMP_BINDING"/>
    <property type="match status" value="1"/>
</dbReference>
<dbReference type="GO" id="GO:0016877">
    <property type="term" value="F:ligase activity, forming carbon-sulfur bonds"/>
    <property type="evidence" value="ECO:0007669"/>
    <property type="project" value="UniProtKB-ARBA"/>
</dbReference>
<comment type="similarity">
    <text evidence="1">Belongs to the ATP-dependent AMP-binding enzyme family.</text>
</comment>
<organism evidence="5 6">
    <name type="scientific">Lampropedia aestuarii</name>
    <dbReference type="NCBI Taxonomy" id="2562762"/>
    <lineage>
        <taxon>Bacteria</taxon>
        <taxon>Pseudomonadati</taxon>
        <taxon>Pseudomonadota</taxon>
        <taxon>Betaproteobacteria</taxon>
        <taxon>Burkholderiales</taxon>
        <taxon>Comamonadaceae</taxon>
        <taxon>Lampropedia</taxon>
    </lineage>
</organism>
<dbReference type="Proteomes" id="UP000306236">
    <property type="component" value="Unassembled WGS sequence"/>
</dbReference>
<dbReference type="Pfam" id="PF00501">
    <property type="entry name" value="AMP-binding"/>
    <property type="match status" value="1"/>
</dbReference>
<evidence type="ECO:0000313" key="5">
    <source>
        <dbReference type="EMBL" id="THJ30732.1"/>
    </source>
</evidence>
<dbReference type="RefSeq" id="WP_136407930.1">
    <property type="nucleotide sequence ID" value="NZ_JARXRQ010000026.1"/>
</dbReference>
<dbReference type="PANTHER" id="PTHR43767">
    <property type="entry name" value="LONG-CHAIN-FATTY-ACID--COA LIGASE"/>
    <property type="match status" value="1"/>
</dbReference>
<dbReference type="InterPro" id="IPR042099">
    <property type="entry name" value="ANL_N_sf"/>
</dbReference>
<reference evidence="5 6" key="1">
    <citation type="submission" date="2019-04" db="EMBL/GenBank/DDBJ databases">
        <title>Lampropedia sp YIM MLB12 draf genome.</title>
        <authorList>
            <person name="Wang Y.-X."/>
        </authorList>
    </citation>
    <scope>NUCLEOTIDE SEQUENCE [LARGE SCALE GENOMIC DNA]</scope>
    <source>
        <strain evidence="5 6">YIM MLB12</strain>
    </source>
</reference>
<keyword evidence="6" id="KW-1185">Reference proteome</keyword>
<keyword evidence="2 5" id="KW-0436">Ligase</keyword>
<name>A0A4V3YWF0_9BURK</name>
<feature type="domain" description="AMP-dependent synthetase/ligase" evidence="3">
    <location>
        <begin position="11"/>
        <end position="375"/>
    </location>
</feature>
<dbReference type="InterPro" id="IPR000873">
    <property type="entry name" value="AMP-dep_synth/lig_dom"/>
</dbReference>
<dbReference type="EMBL" id="SSWX01000036">
    <property type="protein sequence ID" value="THJ30732.1"/>
    <property type="molecule type" value="Genomic_DNA"/>
</dbReference>
<comment type="caution">
    <text evidence="5">The sequence shown here is derived from an EMBL/GenBank/DDBJ whole genome shotgun (WGS) entry which is preliminary data.</text>
</comment>
<evidence type="ECO:0000256" key="2">
    <source>
        <dbReference type="ARBA" id="ARBA00022598"/>
    </source>
</evidence>
<dbReference type="SUPFAM" id="SSF56801">
    <property type="entry name" value="Acetyl-CoA synthetase-like"/>
    <property type="match status" value="1"/>
</dbReference>
<evidence type="ECO:0000259" key="4">
    <source>
        <dbReference type="Pfam" id="PF13193"/>
    </source>
</evidence>
<dbReference type="InterPro" id="IPR050237">
    <property type="entry name" value="ATP-dep_AMP-bd_enzyme"/>
</dbReference>
<dbReference type="InterPro" id="IPR020845">
    <property type="entry name" value="AMP-binding_CS"/>
</dbReference>
<evidence type="ECO:0000313" key="6">
    <source>
        <dbReference type="Proteomes" id="UP000306236"/>
    </source>
</evidence>
<gene>
    <name evidence="5" type="ORF">E8K88_17310</name>
</gene>
<dbReference type="InterPro" id="IPR045851">
    <property type="entry name" value="AMP-bd_C_sf"/>
</dbReference>
<protein>
    <submittedName>
        <fullName evidence="5">Long-chain fatty acid--CoA ligase</fullName>
    </submittedName>
</protein>
<dbReference type="InterPro" id="IPR025110">
    <property type="entry name" value="AMP-bd_C"/>
</dbReference>
<dbReference type="AlphaFoldDB" id="A0A4V3YWF0"/>